<gene>
    <name evidence="1" type="ORF">ACFFHW_04065</name>
</gene>
<organism evidence="1 2">
    <name type="scientific">Kushneria aurantia</name>
    <dbReference type="NCBI Taxonomy" id="504092"/>
    <lineage>
        <taxon>Bacteria</taxon>
        <taxon>Pseudomonadati</taxon>
        <taxon>Pseudomonadota</taxon>
        <taxon>Gammaproteobacteria</taxon>
        <taxon>Oceanospirillales</taxon>
        <taxon>Halomonadaceae</taxon>
        <taxon>Kushneria</taxon>
    </lineage>
</organism>
<name>A0ABV6G0K5_9GAMM</name>
<comment type="caution">
    <text evidence="1">The sequence shown here is derived from an EMBL/GenBank/DDBJ whole genome shotgun (WGS) entry which is preliminary data.</text>
</comment>
<sequence>MPLTSLRNEIHNIAMHLRVQEDEERRRRACERALRARRGIEDHFESKRLARQLEDELESFG</sequence>
<evidence type="ECO:0000313" key="1">
    <source>
        <dbReference type="EMBL" id="MFC0267185.1"/>
    </source>
</evidence>
<dbReference type="NCBIfam" id="NF046101">
    <property type="entry name" value="PA3496_fam"/>
    <property type="match status" value="1"/>
</dbReference>
<dbReference type="InterPro" id="IPR058059">
    <property type="entry name" value="PA3496-like"/>
</dbReference>
<dbReference type="Proteomes" id="UP001589814">
    <property type="component" value="Unassembled WGS sequence"/>
</dbReference>
<dbReference type="RefSeq" id="WP_033195350.1">
    <property type="nucleotide sequence ID" value="NZ_JBHLVX010000013.1"/>
</dbReference>
<evidence type="ECO:0000313" key="2">
    <source>
        <dbReference type="Proteomes" id="UP001589814"/>
    </source>
</evidence>
<keyword evidence="2" id="KW-1185">Reference proteome</keyword>
<dbReference type="EMBL" id="JBHLVX010000013">
    <property type="protein sequence ID" value="MFC0267185.1"/>
    <property type="molecule type" value="Genomic_DNA"/>
</dbReference>
<protein>
    <submittedName>
        <fullName evidence="1">PA3496 family putative envelope integrity protein</fullName>
    </submittedName>
</protein>
<proteinExistence type="predicted"/>
<reference evidence="1 2" key="1">
    <citation type="submission" date="2024-09" db="EMBL/GenBank/DDBJ databases">
        <authorList>
            <person name="Sun Q."/>
            <person name="Mori K."/>
        </authorList>
    </citation>
    <scope>NUCLEOTIDE SEQUENCE [LARGE SCALE GENOMIC DNA]</scope>
    <source>
        <strain evidence="1 2">CCM 7415</strain>
    </source>
</reference>
<accession>A0ABV6G0K5</accession>